<dbReference type="SUPFAM" id="SSF51445">
    <property type="entry name" value="(Trans)glycosidases"/>
    <property type="match status" value="1"/>
</dbReference>
<organism evidence="5">
    <name type="scientific">Paenarthrobacter sp. AMU7</name>
    <dbReference type="NCBI Taxonomy" id="3162492"/>
    <lineage>
        <taxon>Bacteria</taxon>
        <taxon>Bacillati</taxon>
        <taxon>Actinomycetota</taxon>
        <taxon>Actinomycetes</taxon>
        <taxon>Micrococcales</taxon>
        <taxon>Micrococcaceae</taxon>
        <taxon>Paenarthrobacter</taxon>
    </lineage>
</organism>
<feature type="domain" description="Glycoside hydrolase family 5" evidence="4">
    <location>
        <begin position="21"/>
        <end position="159"/>
    </location>
</feature>
<accession>A0AB39YNA9</accession>
<dbReference type="InterPro" id="IPR001547">
    <property type="entry name" value="Glyco_hydro_5"/>
</dbReference>
<reference evidence="5" key="1">
    <citation type="submission" date="2024-07" db="EMBL/GenBank/DDBJ databases">
        <authorList>
            <person name="Li J."/>
            <person name="Wei H."/>
            <person name="Ma J."/>
        </authorList>
    </citation>
    <scope>NUCLEOTIDE SEQUENCE</scope>
    <source>
        <strain evidence="5">AMU7</strain>
    </source>
</reference>
<evidence type="ECO:0000256" key="2">
    <source>
        <dbReference type="ARBA" id="ARBA00023295"/>
    </source>
</evidence>
<evidence type="ECO:0000256" key="1">
    <source>
        <dbReference type="ARBA" id="ARBA00022801"/>
    </source>
</evidence>
<proteinExistence type="inferred from homology"/>
<keyword evidence="2 3" id="KW-0326">Glycosidase</keyword>
<dbReference type="AlphaFoldDB" id="A0AB39YNA9"/>
<comment type="similarity">
    <text evidence="3">Belongs to the glycosyl hydrolase 5 (cellulase A) family.</text>
</comment>
<gene>
    <name evidence="5" type="ORF">ABQM86_20505</name>
</gene>
<evidence type="ECO:0000256" key="3">
    <source>
        <dbReference type="RuleBase" id="RU361153"/>
    </source>
</evidence>
<dbReference type="Pfam" id="PF00150">
    <property type="entry name" value="Cellulase"/>
    <property type="match status" value="1"/>
</dbReference>
<evidence type="ECO:0000259" key="4">
    <source>
        <dbReference type="Pfam" id="PF00150"/>
    </source>
</evidence>
<dbReference type="InterPro" id="IPR017853">
    <property type="entry name" value="GH"/>
</dbReference>
<protein>
    <submittedName>
        <fullName evidence="5">Cellulase family glycosylhydrolase</fullName>
    </submittedName>
</protein>
<dbReference type="EMBL" id="CP165735">
    <property type="protein sequence ID" value="XDV71309.1"/>
    <property type="molecule type" value="Genomic_DNA"/>
</dbReference>
<dbReference type="Gene3D" id="3.20.20.80">
    <property type="entry name" value="Glycosidases"/>
    <property type="match status" value="1"/>
</dbReference>
<sequence>MTRFGVNYVPSKNWWHSWVEWNEAEITEDLQAIADLGCDHVRIHCLWTLFQPDPRAVSRTMLTRLEQLLDIAENVGLDVIVTVLNGWLSGFDFRPAWIPEKASIFGDQEVVAAEKLLFTAIAERVGAHPRFLGFDVANEPSVLISETKNVTSRTEADAWARDILSHCEEVAPGKFHTIGMDHVPWLSEHAFSRDVLAETGSATPLHAWIFFTGALERYGEFGTGTLHLTEYMLELAKAYSPEPTRQVWLQEFGIANQWAKDLEHDDFAEKAALSALSVDGLWGITWWCSHDIDRKLGAFVELEYDLGLFTTDNQLKPTGQRLKSVIEAFKQGRLSGPAERTVAIVLPEGQTPGLDFADTFFALIDDGKKPAIVLEGNALNHDYLKVRGIETLVRVAE</sequence>
<name>A0AB39YNA9_9MICC</name>
<evidence type="ECO:0000313" key="5">
    <source>
        <dbReference type="EMBL" id="XDV71309.1"/>
    </source>
</evidence>
<dbReference type="GO" id="GO:0000272">
    <property type="term" value="P:polysaccharide catabolic process"/>
    <property type="evidence" value="ECO:0007669"/>
    <property type="project" value="InterPro"/>
</dbReference>
<keyword evidence="1 3" id="KW-0378">Hydrolase</keyword>
<dbReference type="RefSeq" id="WP_369745444.1">
    <property type="nucleotide sequence ID" value="NZ_CP165735.1"/>
</dbReference>
<dbReference type="GO" id="GO:0004553">
    <property type="term" value="F:hydrolase activity, hydrolyzing O-glycosyl compounds"/>
    <property type="evidence" value="ECO:0007669"/>
    <property type="project" value="InterPro"/>
</dbReference>